<protein>
    <recommendedName>
        <fullName evidence="11">DUF4190 domain-containing protein</fullName>
    </recommendedName>
</protein>
<comment type="similarity">
    <text evidence="2">Belongs to the MmpS family.</text>
</comment>
<keyword evidence="10" id="KW-1185">Reference proteome</keyword>
<comment type="subcellular location">
    <subcellularLocation>
        <location evidence="1">Cell membrane</location>
    </subcellularLocation>
</comment>
<dbReference type="AlphaFoldDB" id="A0A2T0GYQ5"/>
<evidence type="ECO:0000256" key="2">
    <source>
        <dbReference type="ARBA" id="ARBA00007531"/>
    </source>
</evidence>
<evidence type="ECO:0000256" key="8">
    <source>
        <dbReference type="SAM" id="Phobius"/>
    </source>
</evidence>
<accession>A0A2T0GYQ5</accession>
<evidence type="ECO:0008006" key="11">
    <source>
        <dbReference type="Google" id="ProtNLM"/>
    </source>
</evidence>
<name>A0A2T0GYQ5_ACTMO</name>
<feature type="transmembrane region" description="Helical" evidence="8">
    <location>
        <begin position="73"/>
        <end position="94"/>
    </location>
</feature>
<reference evidence="9 10" key="1">
    <citation type="submission" date="2018-03" db="EMBL/GenBank/DDBJ databases">
        <title>Actinopolyspora mortivallis from Sahara, screening for active biomolecules.</title>
        <authorList>
            <person name="Selama O."/>
            <person name="Wellington E.M.H."/>
            <person name="Hacene H."/>
        </authorList>
    </citation>
    <scope>NUCLEOTIDE SEQUENCE [LARGE SCALE GENOMIC DNA]</scope>
    <source>
        <strain evidence="9 10">M5A</strain>
    </source>
</reference>
<evidence type="ECO:0000256" key="5">
    <source>
        <dbReference type="ARBA" id="ARBA00022989"/>
    </source>
</evidence>
<dbReference type="InParanoid" id="A0A2T0GYQ5"/>
<sequence>MTDMHQQPGGSAAAPKNGMGITALVLGIVGILLAWIPIIGFLGFVLGILAIIFGVIAVVRAHKGTATNMVMSYIGLAAGVVALVVSIVVFSALANEVGKRFDNRNTGPGGGQSAPPRDEQGGPGTEQGDGAGQNGGAGQVIYEVTGSGTAGSVTYGKGGQTSQDTDAELPWSQRAEASEGVEFYSLTAQNGQEGGEITCKITVDGEVLAENTSNGPNALVSCNGNTGF</sequence>
<keyword evidence="6 8" id="KW-0472">Membrane</keyword>
<evidence type="ECO:0000256" key="7">
    <source>
        <dbReference type="SAM" id="MobiDB-lite"/>
    </source>
</evidence>
<dbReference type="EMBL" id="PVSR01000005">
    <property type="protein sequence ID" value="PRW64239.1"/>
    <property type="molecule type" value="Genomic_DNA"/>
</dbReference>
<keyword evidence="5 8" id="KW-1133">Transmembrane helix</keyword>
<evidence type="ECO:0000256" key="3">
    <source>
        <dbReference type="ARBA" id="ARBA00022475"/>
    </source>
</evidence>
<evidence type="ECO:0000256" key="1">
    <source>
        <dbReference type="ARBA" id="ARBA00004236"/>
    </source>
</evidence>
<proteinExistence type="inferred from homology"/>
<dbReference type="Gene3D" id="2.60.40.2880">
    <property type="entry name" value="MmpS1-5, C-terminal soluble domain"/>
    <property type="match status" value="1"/>
</dbReference>
<dbReference type="Pfam" id="PF05423">
    <property type="entry name" value="Mycobact_memb"/>
    <property type="match status" value="1"/>
</dbReference>
<dbReference type="GO" id="GO:0005886">
    <property type="term" value="C:plasma membrane"/>
    <property type="evidence" value="ECO:0007669"/>
    <property type="project" value="UniProtKB-SubCell"/>
</dbReference>
<feature type="compositionally biased region" description="Gly residues" evidence="7">
    <location>
        <begin position="121"/>
        <end position="136"/>
    </location>
</feature>
<keyword evidence="4 8" id="KW-0812">Transmembrane</keyword>
<evidence type="ECO:0000313" key="10">
    <source>
        <dbReference type="Proteomes" id="UP000239352"/>
    </source>
</evidence>
<dbReference type="Proteomes" id="UP000239352">
    <property type="component" value="Unassembled WGS sequence"/>
</dbReference>
<gene>
    <name evidence="9" type="ORF">CEP50_06290</name>
</gene>
<organism evidence="9 10">
    <name type="scientific">Actinopolyspora mortivallis</name>
    <dbReference type="NCBI Taxonomy" id="33906"/>
    <lineage>
        <taxon>Bacteria</taxon>
        <taxon>Bacillati</taxon>
        <taxon>Actinomycetota</taxon>
        <taxon>Actinomycetes</taxon>
        <taxon>Actinopolysporales</taxon>
        <taxon>Actinopolysporaceae</taxon>
        <taxon>Actinopolyspora</taxon>
    </lineage>
</organism>
<evidence type="ECO:0000313" key="9">
    <source>
        <dbReference type="EMBL" id="PRW64239.1"/>
    </source>
</evidence>
<dbReference type="STRING" id="1050202.GCA_000384035_02987"/>
<feature type="transmembrane region" description="Helical" evidence="8">
    <location>
        <begin position="44"/>
        <end position="61"/>
    </location>
</feature>
<dbReference type="InterPro" id="IPR038468">
    <property type="entry name" value="MmpS_C"/>
</dbReference>
<evidence type="ECO:0000256" key="6">
    <source>
        <dbReference type="ARBA" id="ARBA00023136"/>
    </source>
</evidence>
<dbReference type="InterPro" id="IPR008693">
    <property type="entry name" value="MmpS"/>
</dbReference>
<keyword evidence="3" id="KW-1003">Cell membrane</keyword>
<feature type="transmembrane region" description="Helical" evidence="8">
    <location>
        <begin position="21"/>
        <end position="38"/>
    </location>
</feature>
<comment type="caution">
    <text evidence="9">The sequence shown here is derived from an EMBL/GenBank/DDBJ whole genome shotgun (WGS) entry which is preliminary data.</text>
</comment>
<feature type="region of interest" description="Disordered" evidence="7">
    <location>
        <begin position="101"/>
        <end position="136"/>
    </location>
</feature>
<evidence type="ECO:0000256" key="4">
    <source>
        <dbReference type="ARBA" id="ARBA00022692"/>
    </source>
</evidence>